<dbReference type="GeneID" id="115295948"/>
<reference evidence="1" key="2">
    <citation type="submission" date="2025-08" db="UniProtKB">
        <authorList>
            <consortium name="Ensembl"/>
        </authorList>
    </citation>
    <scope>IDENTIFICATION</scope>
</reference>
<dbReference type="PANTHER" id="PTHR37679">
    <property type="entry name" value="ARMADILLO-LIKE HELICAL DOMAIN-CONTAINING PROTEIN 2"/>
    <property type="match status" value="1"/>
</dbReference>
<protein>
    <submittedName>
        <fullName evidence="1">Armadillo like helical domain containing 2</fullName>
    </submittedName>
</protein>
<reference evidence="1 2" key="1">
    <citation type="submission" date="2019-05" db="EMBL/GenBank/DDBJ databases">
        <title>A Chromosome-scale Meerkat (S. suricatta) Genome Assembly.</title>
        <authorList>
            <person name="Dudchenko O."/>
            <person name="Lieberman Aiden E."/>
            <person name="Tung J."/>
            <person name="Barreiro L.B."/>
            <person name="Clutton-Brock T.H."/>
        </authorList>
    </citation>
    <scope>NUCLEOTIDE SEQUENCE [LARGE SCALE GENOMIC DNA]</scope>
</reference>
<dbReference type="PANTHER" id="PTHR37679:SF1">
    <property type="entry name" value="ARMADILLO-LIKE HELICAL DOMAIN-CONTAINING PROTEIN 2"/>
    <property type="match status" value="1"/>
</dbReference>
<name>A0A673U0T4_SURSU</name>
<dbReference type="OMA" id="GWPENFA"/>
<evidence type="ECO:0000313" key="2">
    <source>
        <dbReference type="Proteomes" id="UP000472268"/>
    </source>
</evidence>
<sequence length="231" mass="27057">MSKTCTYCAQFWTQIHHCFVRLYQCLQQFWNVTVKHFFIKKEEEEEIPSVDRIFHKEKFVVLGRILKNQSLAIEKRAQAAYRIGLLAFTGGPTAGKYAEEHMKEVANLLQNHKMAPKVRILLLQSVACWCYLNPVSQRKAKHFKFIPILAGIFEDTLDSSSRSETNRNLLVKFWACYVLSVMTCNNLPCIKELRDHATLKNHLQRMARENWAGWPENFAEVLCYLNGFHWN</sequence>
<dbReference type="AlphaFoldDB" id="A0A673U0T4"/>
<dbReference type="InterPro" id="IPR016024">
    <property type="entry name" value="ARM-type_fold"/>
</dbReference>
<dbReference type="Proteomes" id="UP000472268">
    <property type="component" value="Chromosome 7"/>
</dbReference>
<reference evidence="1" key="3">
    <citation type="submission" date="2025-09" db="UniProtKB">
        <authorList>
            <consortium name="Ensembl"/>
        </authorList>
    </citation>
    <scope>IDENTIFICATION</scope>
</reference>
<dbReference type="CTD" id="101928603"/>
<proteinExistence type="predicted"/>
<evidence type="ECO:0000313" key="1">
    <source>
        <dbReference type="Ensembl" id="ENSSSUP00005014891.1"/>
    </source>
</evidence>
<dbReference type="OrthoDB" id="5971936at2759"/>
<dbReference type="SUPFAM" id="SSF48371">
    <property type="entry name" value="ARM repeat"/>
    <property type="match status" value="1"/>
</dbReference>
<organism evidence="1 2">
    <name type="scientific">Suricata suricatta</name>
    <name type="common">Meerkat</name>
    <dbReference type="NCBI Taxonomy" id="37032"/>
    <lineage>
        <taxon>Eukaryota</taxon>
        <taxon>Metazoa</taxon>
        <taxon>Chordata</taxon>
        <taxon>Craniata</taxon>
        <taxon>Vertebrata</taxon>
        <taxon>Euteleostomi</taxon>
        <taxon>Mammalia</taxon>
        <taxon>Eutheria</taxon>
        <taxon>Laurasiatheria</taxon>
        <taxon>Carnivora</taxon>
        <taxon>Feliformia</taxon>
        <taxon>Herpestidae</taxon>
        <taxon>Suricata</taxon>
    </lineage>
</organism>
<dbReference type="InterPro" id="IPR040268">
    <property type="entry name" value="ARMH2"/>
</dbReference>
<accession>A0A673U0T4</accession>
<gene>
    <name evidence="1" type="primary">ARMH2</name>
</gene>
<keyword evidence="2" id="KW-1185">Reference proteome</keyword>
<dbReference type="Pfam" id="PF17822">
    <property type="entry name" value="ARMH2"/>
    <property type="match status" value="1"/>
</dbReference>
<dbReference type="RefSeq" id="XP_029800148.1">
    <property type="nucleotide sequence ID" value="XM_029944288.1"/>
</dbReference>
<dbReference type="Ensembl" id="ENSSSUT00005017000.1">
    <property type="protein sequence ID" value="ENSSSUP00005014891.1"/>
    <property type="gene ID" value="ENSSSUG00005009618.1"/>
</dbReference>